<accession>A0A413PTQ3</accession>
<organism evidence="1 2">
    <name type="scientific">Anaerobutyricum hallii</name>
    <dbReference type="NCBI Taxonomy" id="39488"/>
    <lineage>
        <taxon>Bacteria</taxon>
        <taxon>Bacillati</taxon>
        <taxon>Bacillota</taxon>
        <taxon>Clostridia</taxon>
        <taxon>Lachnospirales</taxon>
        <taxon>Lachnospiraceae</taxon>
        <taxon>Anaerobutyricum</taxon>
    </lineage>
</organism>
<dbReference type="Pfam" id="PF12784">
    <property type="entry name" value="PDDEXK_2"/>
    <property type="match status" value="1"/>
</dbReference>
<dbReference type="Proteomes" id="UP000286561">
    <property type="component" value="Unassembled WGS sequence"/>
</dbReference>
<reference evidence="1 2" key="1">
    <citation type="submission" date="2018-08" db="EMBL/GenBank/DDBJ databases">
        <title>A genome reference for cultivated species of the human gut microbiota.</title>
        <authorList>
            <person name="Zou Y."/>
            <person name="Xue W."/>
            <person name="Luo G."/>
        </authorList>
    </citation>
    <scope>NUCLEOTIDE SEQUENCE [LARGE SCALE GENOMIC DNA]</scope>
    <source>
        <strain evidence="1 2">AM48-23BH</strain>
    </source>
</reference>
<gene>
    <name evidence="1" type="ORF">DW972_12220</name>
</gene>
<dbReference type="EMBL" id="QSEP01000101">
    <property type="protein sequence ID" value="RGZ79689.1"/>
    <property type="molecule type" value="Genomic_DNA"/>
</dbReference>
<evidence type="ECO:0000313" key="1">
    <source>
        <dbReference type="EMBL" id="RGZ79689.1"/>
    </source>
</evidence>
<evidence type="ECO:0000313" key="2">
    <source>
        <dbReference type="Proteomes" id="UP000286561"/>
    </source>
</evidence>
<proteinExistence type="predicted"/>
<dbReference type="RefSeq" id="WP_118329632.1">
    <property type="nucleotide sequence ID" value="NZ_QSEP01000101.1"/>
</dbReference>
<sequence length="343" mass="39517">MIRQTGLAQAIDIAENRAKYDECAKKLLSYKAIIAWILKSCTKEFSQYGVQYICDNCLKEEAEVSTYAVHQDELDKNDKLDGDKRVEGMNTESNSIQEHTIYYDIRLPAFLPKSNEIVRLILNLEIQLDDTPGYPIVKRGFYYCGRMVSEQYGTVFTDEHYEKLEKVYSIWICPDPAKKRKNGIFKYHTVEDIIYGESYTKEKNYDLMEVVVLNLGDADKSSDLEILDLLNVLFSAAITPEEKKQRLNDEFEIAMTVEFESEVQEMCNLSEALVELGIEQGVKRGIEQGIEQGKELGREERNISMAQMMIQEREPVEKIERYTGYALEKLKEISNGIGIPLMK</sequence>
<protein>
    <recommendedName>
        <fullName evidence="3">PD-(D/E)XK nuclease family transposase</fullName>
    </recommendedName>
</protein>
<name>A0A413PTQ3_9FIRM</name>
<comment type="caution">
    <text evidence="1">The sequence shown here is derived from an EMBL/GenBank/DDBJ whole genome shotgun (WGS) entry which is preliminary data.</text>
</comment>
<evidence type="ECO:0008006" key="3">
    <source>
        <dbReference type="Google" id="ProtNLM"/>
    </source>
</evidence>
<dbReference type="AlphaFoldDB" id="A0A413PTQ3"/>